<dbReference type="AlphaFoldDB" id="A0AA49GPY0"/>
<reference evidence="2" key="2">
    <citation type="journal article" date="2024" name="Antonie Van Leeuwenhoek">
        <title>Roseihalotalea indica gen. nov., sp. nov., a halophilic Bacteroidetes from mesopelagic Southwest Indian Ocean with higher carbohydrate metabolic potential.</title>
        <authorList>
            <person name="Chen B."/>
            <person name="Zhang M."/>
            <person name="Lin D."/>
            <person name="Ye J."/>
            <person name="Tang K."/>
        </authorList>
    </citation>
    <scope>NUCLEOTIDE SEQUENCE</scope>
    <source>
        <strain evidence="2">TK19036</strain>
    </source>
</reference>
<name>A0AA49GPY0_9BACT</name>
<evidence type="ECO:0000256" key="1">
    <source>
        <dbReference type="SAM" id="MobiDB-lite"/>
    </source>
</evidence>
<gene>
    <name evidence="2" type="ORF">K4G66_22235</name>
</gene>
<proteinExistence type="predicted"/>
<protein>
    <submittedName>
        <fullName evidence="2">Type VI secretion system baseplate subunit TssG</fullName>
    </submittedName>
</protein>
<sequence>MNEKNDSTQETQPVPPDDITSLLSTSSLENPAVDVKPEVILANAIRRQLLKAEDVYIRPISTFQRSFTKDFFSIERREKENKKPYYYVNVTREGLYDTLPEGVFHQTLKKDAQIDTETAVEELALHRQEEKEARLFFLPLEQEFYRLQMLAEWQESNILLSSLNRQQYDALIELWDLPKGLTTYQTIMMLHIIPMLHRVVGDEKATSNLLSLVMGVSVQVRSHQSTTHQLDEVNLPPLGAFCLGKDSILGNLIEDYHPSYQLIVGPIKKKYITDYLPGGKGRKTLFSLCAFFLPCQSDITMTIEIDQKETGLVLDEAKSGEGYLGYTTFL</sequence>
<dbReference type="InterPro" id="IPR010732">
    <property type="entry name" value="T6SS_TssG-like"/>
</dbReference>
<dbReference type="Pfam" id="PF06996">
    <property type="entry name" value="T6SS_TssG"/>
    <property type="match status" value="1"/>
</dbReference>
<feature type="region of interest" description="Disordered" evidence="1">
    <location>
        <begin position="1"/>
        <end position="23"/>
    </location>
</feature>
<reference evidence="2" key="1">
    <citation type="journal article" date="2023" name="Comput. Struct. Biotechnol. J.">
        <title>Discovery of a novel marine Bacteroidetes with a rich repertoire of carbohydrate-active enzymes.</title>
        <authorList>
            <person name="Chen B."/>
            <person name="Liu G."/>
            <person name="Chen Q."/>
            <person name="Wang H."/>
            <person name="Liu L."/>
            <person name="Tang K."/>
        </authorList>
    </citation>
    <scope>NUCLEOTIDE SEQUENCE</scope>
    <source>
        <strain evidence="2">TK19036</strain>
    </source>
</reference>
<accession>A0AA49GPY0</accession>
<dbReference type="EMBL" id="CP120682">
    <property type="protein sequence ID" value="WKN35099.1"/>
    <property type="molecule type" value="Genomic_DNA"/>
</dbReference>
<organism evidence="2">
    <name type="scientific">Roseihalotalea indica</name>
    <dbReference type="NCBI Taxonomy" id="2867963"/>
    <lineage>
        <taxon>Bacteria</taxon>
        <taxon>Pseudomonadati</taxon>
        <taxon>Bacteroidota</taxon>
        <taxon>Cytophagia</taxon>
        <taxon>Cytophagales</taxon>
        <taxon>Catalimonadaceae</taxon>
        <taxon>Roseihalotalea</taxon>
    </lineage>
</organism>
<evidence type="ECO:0000313" key="2">
    <source>
        <dbReference type="EMBL" id="WKN35099.1"/>
    </source>
</evidence>